<name>A0A0W0GFL1_MONRR</name>
<comment type="caution">
    <text evidence="1">The sequence shown here is derived from an EMBL/GenBank/DDBJ whole genome shotgun (WGS) entry which is preliminary data.</text>
</comment>
<dbReference type="Proteomes" id="UP000054988">
    <property type="component" value="Unassembled WGS sequence"/>
</dbReference>
<gene>
    <name evidence="1" type="ORF">WG66_63</name>
</gene>
<dbReference type="EMBL" id="LATX01000037">
    <property type="protein sequence ID" value="KTB47359.1"/>
    <property type="molecule type" value="Genomic_DNA"/>
</dbReference>
<accession>A0A0W0GFL1</accession>
<protein>
    <submittedName>
        <fullName evidence="1">Uncharacterized protein</fullName>
    </submittedName>
</protein>
<evidence type="ECO:0000313" key="2">
    <source>
        <dbReference type="Proteomes" id="UP000054988"/>
    </source>
</evidence>
<reference evidence="1 2" key="1">
    <citation type="submission" date="2015-12" db="EMBL/GenBank/DDBJ databases">
        <title>Draft genome sequence of Moniliophthora roreri, the causal agent of frosty pod rot of cacao.</title>
        <authorList>
            <person name="Aime M.C."/>
            <person name="Diaz-Valderrama J.R."/>
            <person name="Kijpornyongpan T."/>
            <person name="Phillips-Mora W."/>
        </authorList>
    </citation>
    <scope>NUCLEOTIDE SEQUENCE [LARGE SCALE GENOMIC DNA]</scope>
    <source>
        <strain evidence="1 2">MCA 2952</strain>
    </source>
</reference>
<organism evidence="1 2">
    <name type="scientific">Moniliophthora roreri</name>
    <name type="common">Frosty pod rot fungus</name>
    <name type="synonym">Monilia roreri</name>
    <dbReference type="NCBI Taxonomy" id="221103"/>
    <lineage>
        <taxon>Eukaryota</taxon>
        <taxon>Fungi</taxon>
        <taxon>Dikarya</taxon>
        <taxon>Basidiomycota</taxon>
        <taxon>Agaricomycotina</taxon>
        <taxon>Agaricomycetes</taxon>
        <taxon>Agaricomycetidae</taxon>
        <taxon>Agaricales</taxon>
        <taxon>Marasmiineae</taxon>
        <taxon>Marasmiaceae</taxon>
        <taxon>Moniliophthora</taxon>
    </lineage>
</organism>
<sequence>MQSGSIAFVQNLQYVI</sequence>
<evidence type="ECO:0000313" key="1">
    <source>
        <dbReference type="EMBL" id="KTB47359.1"/>
    </source>
</evidence>
<dbReference type="AlphaFoldDB" id="A0A0W0GFL1"/>
<proteinExistence type="predicted"/>